<dbReference type="PANTHER" id="PTHR46649">
    <property type="match status" value="1"/>
</dbReference>
<dbReference type="InterPro" id="IPR036412">
    <property type="entry name" value="HAD-like_sf"/>
</dbReference>
<dbReference type="PANTHER" id="PTHR46649:SF4">
    <property type="entry name" value="HALOACID DEHALOGENASE-LIKE HYDROLASE (HAD) SUPERFAMILY PROTEIN"/>
    <property type="match status" value="1"/>
</dbReference>
<comment type="caution">
    <text evidence="1">The sequence shown here is derived from an EMBL/GenBank/DDBJ whole genome shotgun (WGS) entry which is preliminary data.</text>
</comment>
<accession>W7IMR2</accession>
<dbReference type="OrthoDB" id="3362560at2"/>
<dbReference type="PATRIC" id="fig|909613.9.peg.2532"/>
<dbReference type="Proteomes" id="UP000019277">
    <property type="component" value="Unassembled WGS sequence"/>
</dbReference>
<dbReference type="EC" id="3.5.1.68" evidence="1"/>
<reference evidence="1 2" key="1">
    <citation type="journal article" date="2014" name="Genome Announc.">
        <title>Draft Genome Sequence of the Antitrypanosomally Active Sponge-Associated Bacterium Actinokineospora sp. Strain EG49.</title>
        <authorList>
            <person name="Harjes J."/>
            <person name="Ryu T."/>
            <person name="Abdelmohsen U.R."/>
            <person name="Moitinho-Silva L."/>
            <person name="Horn H."/>
            <person name="Ravasi T."/>
            <person name="Hentschel U."/>
        </authorList>
    </citation>
    <scope>NUCLEOTIDE SEQUENCE [LARGE SCALE GENOMIC DNA]</scope>
    <source>
        <strain evidence="1 2">EG49</strain>
    </source>
</reference>
<keyword evidence="1" id="KW-0378">Hydrolase</keyword>
<dbReference type="RefSeq" id="WP_035281966.1">
    <property type="nucleotide sequence ID" value="NZ_AYXG01000087.1"/>
</dbReference>
<dbReference type="NCBIfam" id="TIGR01493">
    <property type="entry name" value="HAD-SF-IA-v2"/>
    <property type="match status" value="1"/>
</dbReference>
<dbReference type="GO" id="GO:0050129">
    <property type="term" value="F:N-formylglutamate deformylase activity"/>
    <property type="evidence" value="ECO:0007669"/>
    <property type="project" value="UniProtKB-EC"/>
</dbReference>
<dbReference type="Pfam" id="PF00702">
    <property type="entry name" value="Hydrolase"/>
    <property type="match status" value="1"/>
</dbReference>
<dbReference type="SUPFAM" id="SSF56784">
    <property type="entry name" value="HAD-like"/>
    <property type="match status" value="1"/>
</dbReference>
<dbReference type="NCBIfam" id="TIGR01549">
    <property type="entry name" value="HAD-SF-IA-v1"/>
    <property type="match status" value="1"/>
</dbReference>
<dbReference type="eggNOG" id="COG1011">
    <property type="taxonomic scope" value="Bacteria"/>
</dbReference>
<dbReference type="PRINTS" id="PR00413">
    <property type="entry name" value="HADHALOGNASE"/>
</dbReference>
<protein>
    <submittedName>
        <fullName evidence="1">N-formylglutamate deformylase</fullName>
        <ecNumber evidence="1">3.5.1.68</ecNumber>
    </submittedName>
</protein>
<keyword evidence="2" id="KW-1185">Reference proteome</keyword>
<name>W7IMR2_9PSEU</name>
<dbReference type="Gene3D" id="3.40.50.1000">
    <property type="entry name" value="HAD superfamily/HAD-like"/>
    <property type="match status" value="1"/>
</dbReference>
<dbReference type="AlphaFoldDB" id="W7IMR2"/>
<dbReference type="InterPro" id="IPR023214">
    <property type="entry name" value="HAD_sf"/>
</dbReference>
<gene>
    <name evidence="1" type="ORF">UO65_2526</name>
</gene>
<sequence length="230" mass="25001">MGIRGVLLDFSGTLFRLEPGARPDDDFSSLDGSPLTPERVVELFALMTIPTGVPEHLPADLHDTWHRRDLDPRAHRAGYEASLGAPALALAPDVPSRLYDRMLDPESWRPYPDTGAVLRLLRERGLRVAVLSNIAWDLRPTFAAHGLLDLVDEFVLSFAEGVVKPDPKIFRLACERLGVDPADALMVGDSAEADGAATRIGCRFERVEPQATANRPDALLRAVGAHGIAG</sequence>
<evidence type="ECO:0000313" key="1">
    <source>
        <dbReference type="EMBL" id="EWC62160.1"/>
    </source>
</evidence>
<dbReference type="NCBIfam" id="TIGR01509">
    <property type="entry name" value="HAD-SF-IA-v3"/>
    <property type="match status" value="1"/>
</dbReference>
<proteinExistence type="predicted"/>
<evidence type="ECO:0000313" key="2">
    <source>
        <dbReference type="Proteomes" id="UP000019277"/>
    </source>
</evidence>
<dbReference type="STRING" id="909613.UO65_2526"/>
<organism evidence="1 2">
    <name type="scientific">Actinokineospora spheciospongiae</name>
    <dbReference type="NCBI Taxonomy" id="909613"/>
    <lineage>
        <taxon>Bacteria</taxon>
        <taxon>Bacillati</taxon>
        <taxon>Actinomycetota</taxon>
        <taxon>Actinomycetes</taxon>
        <taxon>Pseudonocardiales</taxon>
        <taxon>Pseudonocardiaceae</taxon>
        <taxon>Actinokineospora</taxon>
    </lineage>
</organism>
<dbReference type="InterPro" id="IPR006439">
    <property type="entry name" value="HAD-SF_hydro_IA"/>
</dbReference>
<dbReference type="EMBL" id="AYXG01000087">
    <property type="protein sequence ID" value="EWC62160.1"/>
    <property type="molecule type" value="Genomic_DNA"/>
</dbReference>